<organism evidence="1 2">
    <name type="scientific">Marininema halotolerans</name>
    <dbReference type="NCBI Taxonomy" id="1155944"/>
    <lineage>
        <taxon>Bacteria</taxon>
        <taxon>Bacillati</taxon>
        <taxon>Bacillota</taxon>
        <taxon>Bacilli</taxon>
        <taxon>Bacillales</taxon>
        <taxon>Thermoactinomycetaceae</taxon>
        <taxon>Marininema</taxon>
    </lineage>
</organism>
<reference evidence="2" key="1">
    <citation type="submission" date="2016-10" db="EMBL/GenBank/DDBJ databases">
        <authorList>
            <person name="Varghese N."/>
            <person name="Submissions S."/>
        </authorList>
    </citation>
    <scope>NUCLEOTIDE SEQUENCE [LARGE SCALE GENOMIC DNA]</scope>
    <source>
        <strain evidence="2">DSM 45789</strain>
    </source>
</reference>
<gene>
    <name evidence="1" type="ORF">SAMN05444972_11430</name>
</gene>
<dbReference type="OrthoDB" id="9913771at2"/>
<dbReference type="EMBL" id="FPAA01000014">
    <property type="protein sequence ID" value="SFS97417.1"/>
    <property type="molecule type" value="Genomic_DNA"/>
</dbReference>
<name>A0A1I6U860_9BACL</name>
<protein>
    <submittedName>
        <fullName evidence="1">Uncharacterized protein</fullName>
    </submittedName>
</protein>
<proteinExistence type="predicted"/>
<accession>A0A1I6U860</accession>
<sequence length="74" mass="8946">MRRLMSTLLIGSIITLLYRRFRRPTTFAGRLMGRMGGMSWMDMPRWLRKMRLNIKGARLISMMVGRKWIRRMAR</sequence>
<keyword evidence="2" id="KW-1185">Reference proteome</keyword>
<dbReference type="AlphaFoldDB" id="A0A1I6U860"/>
<dbReference type="RefSeq" id="WP_091839031.1">
    <property type="nucleotide sequence ID" value="NZ_FPAA01000014.1"/>
</dbReference>
<dbReference type="Proteomes" id="UP000198660">
    <property type="component" value="Unassembled WGS sequence"/>
</dbReference>
<evidence type="ECO:0000313" key="1">
    <source>
        <dbReference type="EMBL" id="SFS97417.1"/>
    </source>
</evidence>
<evidence type="ECO:0000313" key="2">
    <source>
        <dbReference type="Proteomes" id="UP000198660"/>
    </source>
</evidence>